<dbReference type="Gene3D" id="1.10.10.10">
    <property type="entry name" value="Winged helix-like DNA-binding domain superfamily/Winged helix DNA-binding domain"/>
    <property type="match status" value="1"/>
</dbReference>
<dbReference type="Pfam" id="PF00126">
    <property type="entry name" value="HTH_1"/>
    <property type="match status" value="1"/>
</dbReference>
<keyword evidence="3" id="KW-0238">DNA-binding</keyword>
<dbReference type="Pfam" id="PF03466">
    <property type="entry name" value="LysR_substrate"/>
    <property type="match status" value="1"/>
</dbReference>
<dbReference type="InterPro" id="IPR058163">
    <property type="entry name" value="LysR-type_TF_proteobact-type"/>
</dbReference>
<dbReference type="OrthoDB" id="9796526at2"/>
<dbReference type="Proteomes" id="UP000285908">
    <property type="component" value="Unassembled WGS sequence"/>
</dbReference>
<organism evidence="6 7">
    <name type="scientific">Mesobaculum littorinae</name>
    <dbReference type="NCBI Taxonomy" id="2486419"/>
    <lineage>
        <taxon>Bacteria</taxon>
        <taxon>Pseudomonadati</taxon>
        <taxon>Pseudomonadota</taxon>
        <taxon>Alphaproteobacteria</taxon>
        <taxon>Rhodobacterales</taxon>
        <taxon>Roseobacteraceae</taxon>
        <taxon>Mesobaculum</taxon>
    </lineage>
</organism>
<comment type="similarity">
    <text evidence="1">Belongs to the LysR transcriptional regulatory family.</text>
</comment>
<dbReference type="InterPro" id="IPR005119">
    <property type="entry name" value="LysR_subst-bd"/>
</dbReference>
<dbReference type="SUPFAM" id="SSF53850">
    <property type="entry name" value="Periplasmic binding protein-like II"/>
    <property type="match status" value="1"/>
</dbReference>
<keyword evidence="4" id="KW-0804">Transcription</keyword>
<accession>A0A438AEM4</accession>
<dbReference type="AlphaFoldDB" id="A0A438AEM4"/>
<dbReference type="SUPFAM" id="SSF46785">
    <property type="entry name" value="Winged helix' DNA-binding domain"/>
    <property type="match status" value="1"/>
</dbReference>
<proteinExistence type="inferred from homology"/>
<dbReference type="EMBL" id="RQXX01000006">
    <property type="protein sequence ID" value="RVV97150.1"/>
    <property type="molecule type" value="Genomic_DNA"/>
</dbReference>
<dbReference type="PANTHER" id="PTHR30537:SF3">
    <property type="entry name" value="TRANSCRIPTIONAL REGULATORY PROTEIN"/>
    <property type="match status" value="1"/>
</dbReference>
<keyword evidence="2" id="KW-0805">Transcription regulation</keyword>
<dbReference type="GO" id="GO:0043565">
    <property type="term" value="F:sequence-specific DNA binding"/>
    <property type="evidence" value="ECO:0007669"/>
    <property type="project" value="TreeGrafter"/>
</dbReference>
<comment type="caution">
    <text evidence="6">The sequence shown here is derived from an EMBL/GenBank/DDBJ whole genome shotgun (WGS) entry which is preliminary data.</text>
</comment>
<feature type="domain" description="HTH lysR-type" evidence="5">
    <location>
        <begin position="1"/>
        <end position="59"/>
    </location>
</feature>
<evidence type="ECO:0000256" key="1">
    <source>
        <dbReference type="ARBA" id="ARBA00009437"/>
    </source>
</evidence>
<name>A0A438AEM4_9RHOB</name>
<dbReference type="PROSITE" id="PS50931">
    <property type="entry name" value="HTH_LYSR"/>
    <property type="match status" value="1"/>
</dbReference>
<dbReference type="InterPro" id="IPR000847">
    <property type="entry name" value="LysR_HTH_N"/>
</dbReference>
<evidence type="ECO:0000259" key="5">
    <source>
        <dbReference type="PROSITE" id="PS50931"/>
    </source>
</evidence>
<evidence type="ECO:0000313" key="6">
    <source>
        <dbReference type="EMBL" id="RVV97150.1"/>
    </source>
</evidence>
<dbReference type="InterPro" id="IPR036388">
    <property type="entry name" value="WH-like_DNA-bd_sf"/>
</dbReference>
<protein>
    <submittedName>
        <fullName evidence="6">LysR family transcriptional regulator</fullName>
    </submittedName>
</protein>
<evidence type="ECO:0000256" key="3">
    <source>
        <dbReference type="ARBA" id="ARBA00023125"/>
    </source>
</evidence>
<dbReference type="InterPro" id="IPR036390">
    <property type="entry name" value="WH_DNA-bd_sf"/>
</dbReference>
<evidence type="ECO:0000256" key="4">
    <source>
        <dbReference type="ARBA" id="ARBA00023163"/>
    </source>
</evidence>
<dbReference type="GO" id="GO:0003700">
    <property type="term" value="F:DNA-binding transcription factor activity"/>
    <property type="evidence" value="ECO:0007669"/>
    <property type="project" value="InterPro"/>
</dbReference>
<gene>
    <name evidence="6" type="ORF">EKE94_15445</name>
</gene>
<dbReference type="PANTHER" id="PTHR30537">
    <property type="entry name" value="HTH-TYPE TRANSCRIPTIONAL REGULATOR"/>
    <property type="match status" value="1"/>
</dbReference>
<dbReference type="GO" id="GO:0006351">
    <property type="term" value="P:DNA-templated transcription"/>
    <property type="evidence" value="ECO:0007669"/>
    <property type="project" value="TreeGrafter"/>
</dbReference>
<reference evidence="6 7" key="1">
    <citation type="submission" date="2018-11" db="EMBL/GenBank/DDBJ databases">
        <title>Mesobaculum littorinae gen. nov., sp. nov., isolated from Littorina scabra that represents a novel genus of the order Rhodobacteraceae.</title>
        <authorList>
            <person name="Li F."/>
        </authorList>
    </citation>
    <scope>NUCLEOTIDE SEQUENCE [LARGE SCALE GENOMIC DNA]</scope>
    <source>
        <strain evidence="6 7">M0103</strain>
    </source>
</reference>
<evidence type="ECO:0000256" key="2">
    <source>
        <dbReference type="ARBA" id="ARBA00023015"/>
    </source>
</evidence>
<sequence>MGNWDEIRTAYHVARLGTVSGAADALGVHHATVIRHVDALEGRLGAKLFQRHARGYTPTEAGADLLQVGVATDDQFSQLVNRIRGRGETVTGEIVVTSLSAISGRMTPALAEFAEAHEGVVIRFLTDERVFRLEYGEAHVAIRAGAAPSEPDNVVQELTRLAVGLYAHRSYIERHGMPEGESDLGRHRFVSHDDPVSRAPFFRWLRGAVPDDRIVFRATDDVVMRDAVRSGVGIGFMPAFLAEATPDIVPIIPPRIDWCSTIWLVTHVDLHRTPKVQAVTAHLKAAAQTWNDDGCYGAGEAPIPRE</sequence>
<keyword evidence="7" id="KW-1185">Reference proteome</keyword>
<dbReference type="Gene3D" id="3.40.190.290">
    <property type="match status" value="1"/>
</dbReference>
<dbReference type="RefSeq" id="WP_127907624.1">
    <property type="nucleotide sequence ID" value="NZ_RQXX01000006.1"/>
</dbReference>
<evidence type="ECO:0000313" key="7">
    <source>
        <dbReference type="Proteomes" id="UP000285908"/>
    </source>
</evidence>